<proteinExistence type="predicted"/>
<reference evidence="1" key="2">
    <citation type="journal article" date="2015" name="Fish Shellfish Immunol.">
        <title>Early steps in the European eel (Anguilla anguilla)-Vibrio vulnificus interaction in the gills: Role of the RtxA13 toxin.</title>
        <authorList>
            <person name="Callol A."/>
            <person name="Pajuelo D."/>
            <person name="Ebbesson L."/>
            <person name="Teles M."/>
            <person name="MacKenzie S."/>
            <person name="Amaro C."/>
        </authorList>
    </citation>
    <scope>NUCLEOTIDE SEQUENCE</scope>
</reference>
<sequence length="82" mass="9509">MQSRTTSYVALLLQMDDFPNISSPTQSWHHACCEFYSQWNPPLKNCLLQFYPADICVLHHPPARIYPVPPWICSVCPLFSQQ</sequence>
<name>A0A0E9XF68_ANGAN</name>
<organism evidence="1">
    <name type="scientific">Anguilla anguilla</name>
    <name type="common">European freshwater eel</name>
    <name type="synonym">Muraena anguilla</name>
    <dbReference type="NCBI Taxonomy" id="7936"/>
    <lineage>
        <taxon>Eukaryota</taxon>
        <taxon>Metazoa</taxon>
        <taxon>Chordata</taxon>
        <taxon>Craniata</taxon>
        <taxon>Vertebrata</taxon>
        <taxon>Euteleostomi</taxon>
        <taxon>Actinopterygii</taxon>
        <taxon>Neopterygii</taxon>
        <taxon>Teleostei</taxon>
        <taxon>Anguilliformes</taxon>
        <taxon>Anguillidae</taxon>
        <taxon>Anguilla</taxon>
    </lineage>
</organism>
<reference evidence="1" key="1">
    <citation type="submission" date="2014-11" db="EMBL/GenBank/DDBJ databases">
        <authorList>
            <person name="Amaro Gonzalez C."/>
        </authorList>
    </citation>
    <scope>NUCLEOTIDE SEQUENCE</scope>
</reference>
<evidence type="ECO:0000313" key="1">
    <source>
        <dbReference type="EMBL" id="JAI01112.1"/>
    </source>
</evidence>
<dbReference type="AlphaFoldDB" id="A0A0E9XF68"/>
<accession>A0A0E9XF68</accession>
<protein>
    <submittedName>
        <fullName evidence="1">Uncharacterized protein</fullName>
    </submittedName>
</protein>
<dbReference type="EMBL" id="GBXM01007466">
    <property type="protein sequence ID" value="JAI01112.1"/>
    <property type="molecule type" value="Transcribed_RNA"/>
</dbReference>